<proteinExistence type="predicted"/>
<dbReference type="EMBL" id="JBHTLD010000001">
    <property type="protein sequence ID" value="MFD1184582.1"/>
    <property type="molecule type" value="Genomic_DNA"/>
</dbReference>
<evidence type="ECO:0000313" key="1">
    <source>
        <dbReference type="EMBL" id="MFD1184582.1"/>
    </source>
</evidence>
<keyword evidence="2" id="KW-1185">Reference proteome</keyword>
<gene>
    <name evidence="1" type="ORF">ACFQ2O_00085</name>
</gene>
<dbReference type="Proteomes" id="UP001597094">
    <property type="component" value="Unassembled WGS sequence"/>
</dbReference>
<dbReference type="RefSeq" id="WP_377521903.1">
    <property type="nucleotide sequence ID" value="NZ_JBHTLD010000001.1"/>
</dbReference>
<name>A0ABW3SID7_9BACT</name>
<comment type="caution">
    <text evidence="1">The sequence shown here is derived from an EMBL/GenBank/DDBJ whole genome shotgun (WGS) entry which is preliminary data.</text>
</comment>
<evidence type="ECO:0000313" key="2">
    <source>
        <dbReference type="Proteomes" id="UP001597094"/>
    </source>
</evidence>
<protein>
    <submittedName>
        <fullName evidence="1">Uncharacterized protein</fullName>
    </submittedName>
</protein>
<accession>A0ABW3SID7</accession>
<sequence length="113" mass="12429">MKKTAPFILAILCLSACSGSSDDDHDKEKATVANETGQLMPLPKDVLYATKPLISSKLYSRPDFKASTVAYFDTAQQVHILDTANAMFAKARIQQDSTTYTGFVPKTILPERE</sequence>
<reference evidence="2" key="1">
    <citation type="journal article" date="2019" name="Int. J. Syst. Evol. Microbiol.">
        <title>The Global Catalogue of Microorganisms (GCM) 10K type strain sequencing project: providing services to taxonomists for standard genome sequencing and annotation.</title>
        <authorList>
            <consortium name="The Broad Institute Genomics Platform"/>
            <consortium name="The Broad Institute Genome Sequencing Center for Infectious Disease"/>
            <person name="Wu L."/>
            <person name="Ma J."/>
        </authorList>
    </citation>
    <scope>NUCLEOTIDE SEQUENCE [LARGE SCALE GENOMIC DNA]</scope>
    <source>
        <strain evidence="2">JCM 31319</strain>
    </source>
</reference>
<organism evidence="1 2">
    <name type="scientific">Pontibacter rugosus</name>
    <dbReference type="NCBI Taxonomy" id="1745966"/>
    <lineage>
        <taxon>Bacteria</taxon>
        <taxon>Pseudomonadati</taxon>
        <taxon>Bacteroidota</taxon>
        <taxon>Cytophagia</taxon>
        <taxon>Cytophagales</taxon>
        <taxon>Hymenobacteraceae</taxon>
        <taxon>Pontibacter</taxon>
    </lineage>
</organism>